<protein>
    <recommendedName>
        <fullName evidence="4">Succinate dehydrogenase</fullName>
    </recommendedName>
</protein>
<dbReference type="EMBL" id="BMQS01000014">
    <property type="protein sequence ID" value="GGT99131.1"/>
    <property type="molecule type" value="Genomic_DNA"/>
</dbReference>
<proteinExistence type="predicted"/>
<dbReference type="KEGG" id="sacd:HS1genome_0164"/>
<evidence type="ECO:0000313" key="3">
    <source>
        <dbReference type="Proteomes" id="UP000276741"/>
    </source>
</evidence>
<reference evidence="2" key="1">
    <citation type="journal article" date="2014" name="Int. J. Syst. Evol. Microbiol.">
        <title>Complete genome sequence of Corynebacterium casei LMG S-19264T (=DSM 44701T), isolated from a smear-ripened cheese.</title>
        <authorList>
            <consortium name="US DOE Joint Genome Institute (JGI-PGF)"/>
            <person name="Walter F."/>
            <person name="Albersmeier A."/>
            <person name="Kalinowski J."/>
            <person name="Ruckert C."/>
        </authorList>
    </citation>
    <scope>NUCLEOTIDE SEQUENCE</scope>
    <source>
        <strain evidence="2">JCM 31740</strain>
    </source>
</reference>
<keyword evidence="3" id="KW-1185">Reference proteome</keyword>
<evidence type="ECO:0000313" key="2">
    <source>
        <dbReference type="EMBL" id="GGT99131.1"/>
    </source>
</evidence>
<sequence>MEEAISSVLKSIGAEVSPWIPVSERPGKEPFAKEAEYKAKDYWGKIHLRNTGELYVLVVTKAVKNWKDSVGKLNLKGRVVDAVGGLLWLKENPELLKGDLEMISSFLARSNTAVGSQSHSR</sequence>
<accession>A0A348B0S3</accession>
<reference evidence="3" key="2">
    <citation type="submission" date="2018-04" db="EMBL/GenBank/DDBJ databases">
        <title>Complete genome sequence of Sulfodiicoccus acidiphilus strain HS-1.</title>
        <authorList>
            <person name="Sakai H.D."/>
            <person name="Kurosawa N."/>
        </authorList>
    </citation>
    <scope>NUCLEOTIDE SEQUENCE [LARGE SCALE GENOMIC DNA]</scope>
    <source>
        <strain evidence="3">HS-1</strain>
    </source>
</reference>
<reference evidence="1" key="3">
    <citation type="journal article" date="2019" name="BMC Res. Notes">
        <title>Complete genome sequence of the Sulfodiicoccus acidiphilus strain HS-1T, the first crenarchaeon that lacks polB3, isolated from an acidic hot spring in Ohwaku-dani, Hakone, Japan.</title>
        <authorList>
            <person name="Sakai H.D."/>
            <person name="Kurosawa N."/>
        </authorList>
    </citation>
    <scope>NUCLEOTIDE SEQUENCE</scope>
    <source>
        <strain evidence="1">HS-1</strain>
    </source>
</reference>
<gene>
    <name evidence="2" type="ORF">GCM10007116_15580</name>
    <name evidence="1" type="ORF">HS1genome_0164</name>
</gene>
<organism evidence="1 3">
    <name type="scientific">Sulfodiicoccus acidiphilus</name>
    <dbReference type="NCBI Taxonomy" id="1670455"/>
    <lineage>
        <taxon>Archaea</taxon>
        <taxon>Thermoproteota</taxon>
        <taxon>Thermoprotei</taxon>
        <taxon>Sulfolobales</taxon>
        <taxon>Sulfolobaceae</taxon>
        <taxon>Sulfodiicoccus</taxon>
    </lineage>
</organism>
<dbReference type="EMBL" id="AP018553">
    <property type="protein sequence ID" value="BBD71775.1"/>
    <property type="molecule type" value="Genomic_DNA"/>
</dbReference>
<reference evidence="2" key="4">
    <citation type="submission" date="2020-09" db="EMBL/GenBank/DDBJ databases">
        <authorList>
            <person name="Sun Q."/>
            <person name="Ohkuma M."/>
        </authorList>
    </citation>
    <scope>NUCLEOTIDE SEQUENCE</scope>
    <source>
        <strain evidence="2">JCM 31740</strain>
    </source>
</reference>
<evidence type="ECO:0000313" key="1">
    <source>
        <dbReference type="EMBL" id="BBD71775.1"/>
    </source>
</evidence>
<dbReference type="Proteomes" id="UP000616143">
    <property type="component" value="Unassembled WGS sequence"/>
</dbReference>
<dbReference type="AlphaFoldDB" id="A0A348B0S3"/>
<evidence type="ECO:0008006" key="4">
    <source>
        <dbReference type="Google" id="ProtNLM"/>
    </source>
</evidence>
<name>A0A348B0S3_9CREN</name>
<dbReference type="Proteomes" id="UP000276741">
    <property type="component" value="Chromosome"/>
</dbReference>